<keyword evidence="3" id="KW-1185">Reference proteome</keyword>
<organism evidence="2 3">
    <name type="scientific">Dysgonomonas termitidis</name>
    <dbReference type="NCBI Taxonomy" id="1516126"/>
    <lineage>
        <taxon>Bacteria</taxon>
        <taxon>Pseudomonadati</taxon>
        <taxon>Bacteroidota</taxon>
        <taxon>Bacteroidia</taxon>
        <taxon>Bacteroidales</taxon>
        <taxon>Dysgonomonadaceae</taxon>
        <taxon>Dysgonomonas</taxon>
    </lineage>
</organism>
<name>A0ABV9L2D2_9BACT</name>
<dbReference type="RefSeq" id="WP_379999731.1">
    <property type="nucleotide sequence ID" value="NZ_JBHSGN010000121.1"/>
</dbReference>
<dbReference type="PROSITE" id="PS51257">
    <property type="entry name" value="PROKAR_LIPOPROTEIN"/>
    <property type="match status" value="1"/>
</dbReference>
<dbReference type="Pfam" id="PF07470">
    <property type="entry name" value="Glyco_hydro_88"/>
    <property type="match status" value="1"/>
</dbReference>
<dbReference type="SUPFAM" id="SSF48208">
    <property type="entry name" value="Six-hairpin glycosidases"/>
    <property type="match status" value="1"/>
</dbReference>
<keyword evidence="1 2" id="KW-0378">Hydrolase</keyword>
<dbReference type="PANTHER" id="PTHR33886:SF8">
    <property type="entry name" value="UNSATURATED RHAMNOGALACTURONAN HYDROLASE (EUROFUNG)"/>
    <property type="match status" value="1"/>
</dbReference>
<dbReference type="InterPro" id="IPR052043">
    <property type="entry name" value="PolySaccharide_Degr_Enz"/>
</dbReference>
<comment type="caution">
    <text evidence="2">The sequence shown here is derived from an EMBL/GenBank/DDBJ whole genome shotgun (WGS) entry which is preliminary data.</text>
</comment>
<proteinExistence type="predicted"/>
<evidence type="ECO:0000313" key="2">
    <source>
        <dbReference type="EMBL" id="MFC4675976.1"/>
    </source>
</evidence>
<dbReference type="GO" id="GO:0016787">
    <property type="term" value="F:hydrolase activity"/>
    <property type="evidence" value="ECO:0007669"/>
    <property type="project" value="UniProtKB-KW"/>
</dbReference>
<dbReference type="Gene3D" id="1.50.10.10">
    <property type="match status" value="1"/>
</dbReference>
<dbReference type="EMBL" id="JBHSGN010000121">
    <property type="protein sequence ID" value="MFC4675976.1"/>
    <property type="molecule type" value="Genomic_DNA"/>
</dbReference>
<dbReference type="InterPro" id="IPR010905">
    <property type="entry name" value="Glyco_hydro_88"/>
</dbReference>
<sequence>MKYFVLTIFAVLLFIGCNRDKKQEQDNRWSVKIAKSEMMRFPEAWMIEKAKSPRWGYTHGCVAKAMLDMFDYTQDSAYYNYAKGYADSLITQDGQIKTYRMDKYNIDNVNPGKILFRLYKATGDVRYKTAIDTLVVQMEKQPRTSEGGFWHKQIYPHQMWLDGLYMASPFLAEYARDFNHPEIYDDIMNQIRLMDKNSYDPETGLFYHGWDESREQRWADKTTGRSPNFWSRSIGWYGMALVDVLDFLPQDHAGRPDVIAIIEKMAEGIVRWQDDKTGVWYQVTNMGDREGNYLESSGSAMFVTFLYSAINKGYISPDYKVAADKGFSGLIKEFVKKEDDGTYSITNCCAVAGLGGEKTYRDGSFEYYIGEPVILNDPKSVAPFIWAAIEHEKSENKTKK</sequence>
<dbReference type="PANTHER" id="PTHR33886">
    <property type="entry name" value="UNSATURATED RHAMNOGALACTURONAN HYDROLASE (EUROFUNG)"/>
    <property type="match status" value="1"/>
</dbReference>
<dbReference type="InterPro" id="IPR008928">
    <property type="entry name" value="6-hairpin_glycosidase_sf"/>
</dbReference>
<evidence type="ECO:0000313" key="3">
    <source>
        <dbReference type="Proteomes" id="UP001596023"/>
    </source>
</evidence>
<dbReference type="Proteomes" id="UP001596023">
    <property type="component" value="Unassembled WGS sequence"/>
</dbReference>
<accession>A0ABV9L2D2</accession>
<protein>
    <submittedName>
        <fullName evidence="2">Glycoside hydrolase family 105 protein</fullName>
    </submittedName>
</protein>
<gene>
    <name evidence="2" type="ORF">ACFO6W_20000</name>
</gene>
<reference evidence="3" key="1">
    <citation type="journal article" date="2019" name="Int. J. Syst. Evol. Microbiol.">
        <title>The Global Catalogue of Microorganisms (GCM) 10K type strain sequencing project: providing services to taxonomists for standard genome sequencing and annotation.</title>
        <authorList>
            <consortium name="The Broad Institute Genomics Platform"/>
            <consortium name="The Broad Institute Genome Sequencing Center for Infectious Disease"/>
            <person name="Wu L."/>
            <person name="Ma J."/>
        </authorList>
    </citation>
    <scope>NUCLEOTIDE SEQUENCE [LARGE SCALE GENOMIC DNA]</scope>
    <source>
        <strain evidence="3">CCUG 66188</strain>
    </source>
</reference>
<dbReference type="InterPro" id="IPR012341">
    <property type="entry name" value="6hp_glycosidase-like_sf"/>
</dbReference>
<evidence type="ECO:0000256" key="1">
    <source>
        <dbReference type="ARBA" id="ARBA00022801"/>
    </source>
</evidence>